<reference evidence="2" key="1">
    <citation type="submission" date="2019-12" db="EMBL/GenBank/DDBJ databases">
        <title>Genome sequencing and annotation of Brassica cretica.</title>
        <authorList>
            <person name="Studholme D.J."/>
            <person name="Sarris P.F."/>
        </authorList>
    </citation>
    <scope>NUCLEOTIDE SEQUENCE</scope>
    <source>
        <strain evidence="2">PFS-102/07</strain>
        <tissue evidence="2">Leaf</tissue>
    </source>
</reference>
<dbReference type="GO" id="GO:0031145">
    <property type="term" value="P:anaphase-promoting complex-dependent catabolic process"/>
    <property type="evidence" value="ECO:0007669"/>
    <property type="project" value="TreeGrafter"/>
</dbReference>
<dbReference type="GO" id="GO:0005680">
    <property type="term" value="C:anaphase-promoting complex"/>
    <property type="evidence" value="ECO:0007669"/>
    <property type="project" value="InterPro"/>
</dbReference>
<sequence length="337" mass="37423">MSPGVRRLTVLGKFKPFGLIAEATDDGKPPDLDVADSYEYFLFDPHLTGQREDGDGNEANFSRQREHELFSLLSRAMHKVVTPVIYSLAQVFGLRTLDESNTLASSHRELDSDSVDHLVSTFSSDPSLIAFAQLCCDKSWNDRSDSDFKEFCLQVLFDCISKDRPALLQVYLSLYTTIASMADLLVKTDSNVCDSLSISSLKVALAYNEAVTSGRLASSGGFVQSIFLASLGKRCEEILNCSTELKINLRNYLTSEAWSDDSNSKLQKDTMLLSWYLKWFSVPSPSIIRAAVEKIKSKFKISTSAVPLLRLLLPSTHISAISEIDRVFFPSNVTIAL</sequence>
<feature type="domain" description="Anaphase-promoting complex subunit 1 C-terminal" evidence="1">
    <location>
        <begin position="118"/>
        <end position="283"/>
    </location>
</feature>
<organism evidence="2">
    <name type="scientific">Brassica cretica</name>
    <name type="common">Mustard</name>
    <dbReference type="NCBI Taxonomy" id="69181"/>
    <lineage>
        <taxon>Eukaryota</taxon>
        <taxon>Viridiplantae</taxon>
        <taxon>Streptophyta</taxon>
        <taxon>Embryophyta</taxon>
        <taxon>Tracheophyta</taxon>
        <taxon>Spermatophyta</taxon>
        <taxon>Magnoliopsida</taxon>
        <taxon>eudicotyledons</taxon>
        <taxon>Gunneridae</taxon>
        <taxon>Pentapetalae</taxon>
        <taxon>rosids</taxon>
        <taxon>malvids</taxon>
        <taxon>Brassicales</taxon>
        <taxon>Brassicaceae</taxon>
        <taxon>Brassiceae</taxon>
        <taxon>Brassica</taxon>
    </lineage>
</organism>
<dbReference type="GO" id="GO:0007091">
    <property type="term" value="P:metaphase/anaphase transition of mitotic cell cycle"/>
    <property type="evidence" value="ECO:0007669"/>
    <property type="project" value="TreeGrafter"/>
</dbReference>
<dbReference type="GO" id="GO:0070979">
    <property type="term" value="P:protein K11-linked ubiquitination"/>
    <property type="evidence" value="ECO:0007669"/>
    <property type="project" value="TreeGrafter"/>
</dbReference>
<dbReference type="Pfam" id="PF18122">
    <property type="entry name" value="APC1_C"/>
    <property type="match status" value="1"/>
</dbReference>
<name>A0A8S9LXI1_BRACR</name>
<gene>
    <name evidence="2" type="ORF">F2Q70_00007127</name>
</gene>
<accession>A0A8S9LXI1</accession>
<evidence type="ECO:0000313" key="2">
    <source>
        <dbReference type="EMBL" id="KAF2609946.1"/>
    </source>
</evidence>
<evidence type="ECO:0000259" key="1">
    <source>
        <dbReference type="Pfam" id="PF18122"/>
    </source>
</evidence>
<dbReference type="InterPro" id="IPR041221">
    <property type="entry name" value="APC1_C"/>
</dbReference>
<dbReference type="AlphaFoldDB" id="A0A8S9LXI1"/>
<dbReference type="EMBL" id="QGKY02000089">
    <property type="protein sequence ID" value="KAF2609946.1"/>
    <property type="molecule type" value="Genomic_DNA"/>
</dbReference>
<dbReference type="PANTHER" id="PTHR12827:SF5">
    <property type="entry name" value="BNAA03G01610D PROTEIN"/>
    <property type="match status" value="1"/>
</dbReference>
<proteinExistence type="predicted"/>
<protein>
    <recommendedName>
        <fullName evidence="1">Anaphase-promoting complex subunit 1 C-terminal domain-containing protein</fullName>
    </recommendedName>
</protein>
<dbReference type="InterPro" id="IPR024990">
    <property type="entry name" value="Apc1"/>
</dbReference>
<dbReference type="PANTHER" id="PTHR12827">
    <property type="entry name" value="MEIOTIC CHECKPOINT REGULATOR TSG24 FAMILY MEMBER"/>
    <property type="match status" value="1"/>
</dbReference>
<dbReference type="GO" id="GO:0060090">
    <property type="term" value="F:molecular adaptor activity"/>
    <property type="evidence" value="ECO:0007669"/>
    <property type="project" value="TreeGrafter"/>
</dbReference>
<comment type="caution">
    <text evidence="2">The sequence shown here is derived from an EMBL/GenBank/DDBJ whole genome shotgun (WGS) entry which is preliminary data.</text>
</comment>